<comment type="function">
    <text evidence="1">Hydrolyzes diadenosine 5',5'''-P1,P4-tetraphosphate to yield ADP.</text>
</comment>
<comment type="catalytic activity">
    <reaction evidence="8">
        <text>P(1),P(4)-bis(5'-adenosyl) tetraphosphate + H2O = 2 ADP + 2 H(+)</text>
        <dbReference type="Rhea" id="RHEA:24252"/>
        <dbReference type="ChEBI" id="CHEBI:15377"/>
        <dbReference type="ChEBI" id="CHEBI:15378"/>
        <dbReference type="ChEBI" id="CHEBI:58141"/>
        <dbReference type="ChEBI" id="CHEBI:456216"/>
        <dbReference type="EC" id="3.6.1.41"/>
    </reaction>
</comment>
<name>A0A7L6AXB0_9GAMM</name>
<dbReference type="NCBIfam" id="NF001204">
    <property type="entry name" value="PRK00166.1"/>
    <property type="match status" value="1"/>
</dbReference>
<evidence type="ECO:0000259" key="9">
    <source>
        <dbReference type="Pfam" id="PF00149"/>
    </source>
</evidence>
<evidence type="ECO:0000256" key="3">
    <source>
        <dbReference type="ARBA" id="ARBA00012506"/>
    </source>
</evidence>
<keyword evidence="11" id="KW-1185">Reference proteome</keyword>
<dbReference type="CDD" id="cd07422">
    <property type="entry name" value="MPP_ApaH"/>
    <property type="match status" value="1"/>
</dbReference>
<dbReference type="NCBIfam" id="TIGR00668">
    <property type="entry name" value="apaH"/>
    <property type="match status" value="1"/>
</dbReference>
<keyword evidence="4 10" id="KW-0378">Hydrolase</keyword>
<evidence type="ECO:0000256" key="7">
    <source>
        <dbReference type="ARBA" id="ARBA00033210"/>
    </source>
</evidence>
<comment type="similarity">
    <text evidence="2">Belongs to the Ap4A hydrolase family.</text>
</comment>
<dbReference type="SUPFAM" id="SSF56300">
    <property type="entry name" value="Metallo-dependent phosphatases"/>
    <property type="match status" value="1"/>
</dbReference>
<protein>
    <recommendedName>
        <fullName evidence="3">bis(5'-nucleosyl)-tetraphosphatase (symmetrical)</fullName>
        <ecNumber evidence="3">3.6.1.41</ecNumber>
    </recommendedName>
    <alternativeName>
        <fullName evidence="6">Ap4A hydrolase</fullName>
    </alternativeName>
    <alternativeName>
        <fullName evidence="5">Diadenosine 5',5'''-P1,P4-tetraphosphate pyrophosphohydrolase</fullName>
    </alternativeName>
    <alternativeName>
        <fullName evidence="7">Diadenosine tetraphosphatase</fullName>
    </alternativeName>
</protein>
<proteinExistence type="inferred from homology"/>
<sequence>MAIYAIGDLQGCYDPFMRLLDKLHFDPFKDTLWLTGDLVNRGRQSLETLRFVRSLRDAAICVLGNHDISLLAVFHGLRKPHKSLRTLLDASDYPELIQWLSQRPVLHVDKALGYALSHAGIPPQWDLATAQTCAREVEQELRSPTVADWLSKVYGDQPDRWSPGLPKHDRHRYILNAFTRMRYCRADGSLDFQAKGDPATDKNPAIVSGELIPWFQYPTRCDLSLTTLFGHWCTLGYYHTNQVIALDTGCVWGSQLSAIRIDSNNNQQLICIECDDYGREERNSPSG</sequence>
<dbReference type="InterPro" id="IPR004617">
    <property type="entry name" value="ApaH"/>
</dbReference>
<evidence type="ECO:0000256" key="2">
    <source>
        <dbReference type="ARBA" id="ARBA00005419"/>
    </source>
</evidence>
<evidence type="ECO:0000256" key="5">
    <source>
        <dbReference type="ARBA" id="ARBA00031248"/>
    </source>
</evidence>
<gene>
    <name evidence="10" type="ORF">HZT40_21830</name>
</gene>
<evidence type="ECO:0000256" key="6">
    <source>
        <dbReference type="ARBA" id="ARBA00032248"/>
    </source>
</evidence>
<dbReference type="PANTHER" id="PTHR40942:SF4">
    <property type="entry name" value="CYTOCHROME C5"/>
    <property type="match status" value="1"/>
</dbReference>
<dbReference type="AlphaFoldDB" id="A0A7L6AXB0"/>
<reference evidence="10" key="1">
    <citation type="submission" date="2020-06" db="EMBL/GenBank/DDBJ databases">
        <title>Analysis procedures for assessing recovery of high quality, complete, closed genomes from Nanopore long read metagenome sequencing.</title>
        <authorList>
            <person name="Bessarab I."/>
            <person name="Arumugam K."/>
            <person name="Haryono M."/>
            <person name="Liu X."/>
            <person name="Roy S."/>
            <person name="Zuniga-Montanez R.E."/>
            <person name="Qiu G."/>
            <person name="Drautz-Moses D.I."/>
            <person name="Law Y.Y."/>
            <person name="Wuertz S."/>
            <person name="Lauro F.M."/>
            <person name="Huson D.H."/>
            <person name="Williams R.B."/>
        </authorList>
    </citation>
    <scope>NUCLEOTIDE SEQUENCE [LARGE SCALE GENOMIC DNA]</scope>
    <source>
        <strain evidence="10">SSD2</strain>
    </source>
</reference>
<dbReference type="Proteomes" id="UP000510621">
    <property type="component" value="Chromosome"/>
</dbReference>
<dbReference type="PIRSF" id="PIRSF000903">
    <property type="entry name" value="B5n-ttraPtase_sm"/>
    <property type="match status" value="1"/>
</dbReference>
<accession>A0A7L6AXB0</accession>
<dbReference type="GO" id="GO:0008803">
    <property type="term" value="F:bis(5'-nucleosyl)-tetraphosphatase (symmetrical) activity"/>
    <property type="evidence" value="ECO:0007669"/>
    <property type="project" value="UniProtKB-EC"/>
</dbReference>
<evidence type="ECO:0000256" key="8">
    <source>
        <dbReference type="ARBA" id="ARBA00049417"/>
    </source>
</evidence>
<dbReference type="Gene3D" id="3.60.21.10">
    <property type="match status" value="1"/>
</dbReference>
<dbReference type="EMBL" id="CP059265">
    <property type="protein sequence ID" value="QLQ33814.1"/>
    <property type="molecule type" value="Genomic_DNA"/>
</dbReference>
<dbReference type="KEGG" id="this:HZT40_21830"/>
<evidence type="ECO:0000313" key="10">
    <source>
        <dbReference type="EMBL" id="QLQ33814.1"/>
    </source>
</evidence>
<evidence type="ECO:0000313" key="11">
    <source>
        <dbReference type="Proteomes" id="UP000510621"/>
    </source>
</evidence>
<dbReference type="InterPro" id="IPR029052">
    <property type="entry name" value="Metallo-depent_PP-like"/>
</dbReference>
<evidence type="ECO:0000256" key="1">
    <source>
        <dbReference type="ARBA" id="ARBA00003413"/>
    </source>
</evidence>
<organism evidence="10 11">
    <name type="scientific">Candidatus Thiothrix singaporensis</name>
    <dbReference type="NCBI Taxonomy" id="2799669"/>
    <lineage>
        <taxon>Bacteria</taxon>
        <taxon>Pseudomonadati</taxon>
        <taxon>Pseudomonadota</taxon>
        <taxon>Gammaproteobacteria</taxon>
        <taxon>Thiotrichales</taxon>
        <taxon>Thiotrichaceae</taxon>
        <taxon>Thiothrix</taxon>
    </lineage>
</organism>
<feature type="domain" description="Calcineurin-like phosphoesterase" evidence="9">
    <location>
        <begin position="1"/>
        <end position="155"/>
    </location>
</feature>
<dbReference type="Pfam" id="PF00149">
    <property type="entry name" value="Metallophos"/>
    <property type="match status" value="1"/>
</dbReference>
<evidence type="ECO:0000256" key="4">
    <source>
        <dbReference type="ARBA" id="ARBA00022801"/>
    </source>
</evidence>
<dbReference type="InterPro" id="IPR004843">
    <property type="entry name" value="Calcineurin-like_PHP"/>
</dbReference>
<dbReference type="PANTHER" id="PTHR40942">
    <property type="match status" value="1"/>
</dbReference>
<dbReference type="EC" id="3.6.1.41" evidence="3"/>